<reference evidence="1 2" key="1">
    <citation type="submission" date="2019-05" db="EMBL/GenBank/DDBJ databases">
        <title>Another draft genome of Portunus trituberculatus and its Hox gene families provides insights of decapod evolution.</title>
        <authorList>
            <person name="Jeong J.-H."/>
            <person name="Song I."/>
            <person name="Kim S."/>
            <person name="Choi T."/>
            <person name="Kim D."/>
            <person name="Ryu S."/>
            <person name="Kim W."/>
        </authorList>
    </citation>
    <scope>NUCLEOTIDE SEQUENCE [LARGE SCALE GENOMIC DNA]</scope>
    <source>
        <tissue evidence="1">Muscle</tissue>
    </source>
</reference>
<sequence>MNVPHTSAVALVNSLNLSAGKYRSLPCPGDHCEGKQNIFPASLIPCTRHFPAGDGSLNVPSSAPLHLLTKAIF</sequence>
<protein>
    <submittedName>
        <fullName evidence="1">Uncharacterized protein</fullName>
    </submittedName>
</protein>
<evidence type="ECO:0000313" key="2">
    <source>
        <dbReference type="Proteomes" id="UP000324222"/>
    </source>
</evidence>
<dbReference type="Proteomes" id="UP000324222">
    <property type="component" value="Unassembled WGS sequence"/>
</dbReference>
<comment type="caution">
    <text evidence="1">The sequence shown here is derived from an EMBL/GenBank/DDBJ whole genome shotgun (WGS) entry which is preliminary data.</text>
</comment>
<keyword evidence="2" id="KW-1185">Reference proteome</keyword>
<dbReference type="AlphaFoldDB" id="A0A5B7HW26"/>
<gene>
    <name evidence="1" type="ORF">E2C01_068272</name>
</gene>
<accession>A0A5B7HW26</accession>
<dbReference type="EMBL" id="VSRR010037833">
    <property type="protein sequence ID" value="MPC73929.1"/>
    <property type="molecule type" value="Genomic_DNA"/>
</dbReference>
<organism evidence="1 2">
    <name type="scientific">Portunus trituberculatus</name>
    <name type="common">Swimming crab</name>
    <name type="synonym">Neptunus trituberculatus</name>
    <dbReference type="NCBI Taxonomy" id="210409"/>
    <lineage>
        <taxon>Eukaryota</taxon>
        <taxon>Metazoa</taxon>
        <taxon>Ecdysozoa</taxon>
        <taxon>Arthropoda</taxon>
        <taxon>Crustacea</taxon>
        <taxon>Multicrustacea</taxon>
        <taxon>Malacostraca</taxon>
        <taxon>Eumalacostraca</taxon>
        <taxon>Eucarida</taxon>
        <taxon>Decapoda</taxon>
        <taxon>Pleocyemata</taxon>
        <taxon>Brachyura</taxon>
        <taxon>Eubrachyura</taxon>
        <taxon>Portunoidea</taxon>
        <taxon>Portunidae</taxon>
        <taxon>Portuninae</taxon>
        <taxon>Portunus</taxon>
    </lineage>
</organism>
<evidence type="ECO:0000313" key="1">
    <source>
        <dbReference type="EMBL" id="MPC73929.1"/>
    </source>
</evidence>
<proteinExistence type="predicted"/>
<name>A0A5B7HW26_PORTR</name>